<evidence type="ECO:0000313" key="2">
    <source>
        <dbReference type="EMBL" id="OSC96578.1"/>
    </source>
</evidence>
<dbReference type="EMBL" id="KZ084152">
    <property type="protein sequence ID" value="OSC97406.1"/>
    <property type="molecule type" value="Genomic_DNA"/>
</dbReference>
<proteinExistence type="predicted"/>
<name>A0A1Y2I617_TRAC3</name>
<dbReference type="EMBL" id="KZ084174">
    <property type="protein sequence ID" value="OSC96578.1"/>
    <property type="molecule type" value="Genomic_DNA"/>
</dbReference>
<gene>
    <name evidence="3" type="ORF">PYCCODRAFT_1142432</name>
    <name evidence="2" type="ORF">PYCCODRAFT_1265846</name>
</gene>
<protein>
    <submittedName>
        <fullName evidence="2">Uncharacterized protein</fullName>
    </submittedName>
</protein>
<sequence>MTVGTGTSSDPGNQGLPRYTSRLRVVRLPTASSSSCSTPAQRSLEQCATQPGRCLTWVSARRSAREHADILFGCNLRDELGTWRINVFPTLV</sequence>
<evidence type="ECO:0000313" key="3">
    <source>
        <dbReference type="EMBL" id="OSC97406.1"/>
    </source>
</evidence>
<accession>A0A1Y2I617</accession>
<keyword evidence="4" id="KW-1185">Reference proteome</keyword>
<feature type="region of interest" description="Disordered" evidence="1">
    <location>
        <begin position="1"/>
        <end position="20"/>
    </location>
</feature>
<organism evidence="2 4">
    <name type="scientific">Trametes coccinea (strain BRFM310)</name>
    <name type="common">Pycnoporus coccineus</name>
    <dbReference type="NCBI Taxonomy" id="1353009"/>
    <lineage>
        <taxon>Eukaryota</taxon>
        <taxon>Fungi</taxon>
        <taxon>Dikarya</taxon>
        <taxon>Basidiomycota</taxon>
        <taxon>Agaricomycotina</taxon>
        <taxon>Agaricomycetes</taxon>
        <taxon>Polyporales</taxon>
        <taxon>Polyporaceae</taxon>
        <taxon>Trametes</taxon>
    </lineage>
</organism>
<dbReference type="AlphaFoldDB" id="A0A1Y2I617"/>
<reference evidence="2 4" key="1">
    <citation type="journal article" date="2015" name="Biotechnol. Biofuels">
        <title>Enhanced degradation of softwood versus hardwood by the white-rot fungus Pycnoporus coccineus.</title>
        <authorList>
            <person name="Couturier M."/>
            <person name="Navarro D."/>
            <person name="Chevret D."/>
            <person name="Henrissat B."/>
            <person name="Piumi F."/>
            <person name="Ruiz-Duenas F.J."/>
            <person name="Martinez A.T."/>
            <person name="Grigoriev I.V."/>
            <person name="Riley R."/>
            <person name="Lipzen A."/>
            <person name="Berrin J.G."/>
            <person name="Master E.R."/>
            <person name="Rosso M.N."/>
        </authorList>
    </citation>
    <scope>NUCLEOTIDE SEQUENCE [LARGE SCALE GENOMIC DNA]</scope>
    <source>
        <strain evidence="2 4">BRFM310</strain>
    </source>
</reference>
<dbReference type="Proteomes" id="UP000193067">
    <property type="component" value="Unassembled WGS sequence"/>
</dbReference>
<feature type="compositionally biased region" description="Polar residues" evidence="1">
    <location>
        <begin position="1"/>
        <end position="12"/>
    </location>
</feature>
<evidence type="ECO:0000313" key="4">
    <source>
        <dbReference type="Proteomes" id="UP000193067"/>
    </source>
</evidence>
<evidence type="ECO:0000256" key="1">
    <source>
        <dbReference type="SAM" id="MobiDB-lite"/>
    </source>
</evidence>